<name>Q1IM24_KORVE</name>
<dbReference type="OrthoDB" id="278133at2"/>
<reference evidence="1 2" key="1">
    <citation type="journal article" date="2009" name="Appl. Environ. Microbiol.">
        <title>Three genomes from the phylum Acidobacteria provide insight into the lifestyles of these microorganisms in soils.</title>
        <authorList>
            <person name="Ward N.L."/>
            <person name="Challacombe J.F."/>
            <person name="Janssen P.H."/>
            <person name="Henrissat B."/>
            <person name="Coutinho P.M."/>
            <person name="Wu M."/>
            <person name="Xie G."/>
            <person name="Haft D.H."/>
            <person name="Sait M."/>
            <person name="Badger J."/>
            <person name="Barabote R.D."/>
            <person name="Bradley B."/>
            <person name="Brettin T.S."/>
            <person name="Brinkac L.M."/>
            <person name="Bruce D."/>
            <person name="Creasy T."/>
            <person name="Daugherty S.C."/>
            <person name="Davidsen T.M."/>
            <person name="DeBoy R.T."/>
            <person name="Detter J.C."/>
            <person name="Dodson R.J."/>
            <person name="Durkin A.S."/>
            <person name="Ganapathy A."/>
            <person name="Gwinn-Giglio M."/>
            <person name="Han C.S."/>
            <person name="Khouri H."/>
            <person name="Kiss H."/>
            <person name="Kothari S.P."/>
            <person name="Madupu R."/>
            <person name="Nelson K.E."/>
            <person name="Nelson W.C."/>
            <person name="Paulsen I."/>
            <person name="Penn K."/>
            <person name="Ren Q."/>
            <person name="Rosovitz M.J."/>
            <person name="Selengut J.D."/>
            <person name="Shrivastava S."/>
            <person name="Sullivan S.A."/>
            <person name="Tapia R."/>
            <person name="Thompson L.S."/>
            <person name="Watkins K.L."/>
            <person name="Yang Q."/>
            <person name="Yu C."/>
            <person name="Zafar N."/>
            <person name="Zhou L."/>
            <person name="Kuske C.R."/>
        </authorList>
    </citation>
    <scope>NUCLEOTIDE SEQUENCE [LARGE SCALE GENOMIC DNA]</scope>
    <source>
        <strain evidence="1 2">Ellin345</strain>
    </source>
</reference>
<dbReference type="Proteomes" id="UP000002432">
    <property type="component" value="Chromosome"/>
</dbReference>
<dbReference type="HOGENOM" id="CLU_1560930_0_0_0"/>
<keyword evidence="2" id="KW-1185">Reference proteome</keyword>
<evidence type="ECO:0000313" key="2">
    <source>
        <dbReference type="Proteomes" id="UP000002432"/>
    </source>
</evidence>
<accession>Q1IM24</accession>
<dbReference type="eggNOG" id="ENOG5033MK6">
    <property type="taxonomic scope" value="Bacteria"/>
</dbReference>
<organism evidence="1 2">
    <name type="scientific">Koribacter versatilis (strain Ellin345)</name>
    <dbReference type="NCBI Taxonomy" id="204669"/>
    <lineage>
        <taxon>Bacteria</taxon>
        <taxon>Pseudomonadati</taxon>
        <taxon>Acidobacteriota</taxon>
        <taxon>Terriglobia</taxon>
        <taxon>Terriglobales</taxon>
        <taxon>Candidatus Korobacteraceae</taxon>
        <taxon>Candidatus Korobacter</taxon>
    </lineage>
</organism>
<dbReference type="EnsemblBacteria" id="ABF42076">
    <property type="protein sequence ID" value="ABF42076"/>
    <property type="gene ID" value="Acid345_3075"/>
</dbReference>
<dbReference type="KEGG" id="aba:Acid345_3075"/>
<sequence>MNPDDLVETFVSKLVDHGVPVQAQDNLELFARLEQQLSKRMPQSFEHFLSHYSFPAFDVGGITLFAWGPAVEASEFFGATSRANGSLSELLVPAGLFQVGRPDTGSFDAICFDLNDKAPNREHRLVCADHEQILCNNRVRITREVWPSFRKLAENTVESDGSSIYYECLEE</sequence>
<dbReference type="InterPro" id="IPR037883">
    <property type="entry name" value="Knr4/Smi1-like_sf"/>
</dbReference>
<evidence type="ECO:0000313" key="1">
    <source>
        <dbReference type="EMBL" id="ABF42076.1"/>
    </source>
</evidence>
<dbReference type="AlphaFoldDB" id="Q1IM24"/>
<dbReference type="SUPFAM" id="SSF160631">
    <property type="entry name" value="SMI1/KNR4-like"/>
    <property type="match status" value="1"/>
</dbReference>
<gene>
    <name evidence="1" type="ordered locus">Acid345_3075</name>
</gene>
<dbReference type="RefSeq" id="WP_011523876.1">
    <property type="nucleotide sequence ID" value="NC_008009.1"/>
</dbReference>
<evidence type="ECO:0008006" key="3">
    <source>
        <dbReference type="Google" id="ProtNLM"/>
    </source>
</evidence>
<dbReference type="Gene3D" id="3.40.1580.10">
    <property type="entry name" value="SMI1/KNR4-like"/>
    <property type="match status" value="1"/>
</dbReference>
<protein>
    <recommendedName>
        <fullName evidence="3">Knr4/Smi1-like domain-containing protein</fullName>
    </recommendedName>
</protein>
<proteinExistence type="predicted"/>
<dbReference type="EMBL" id="CP000360">
    <property type="protein sequence ID" value="ABF42076.1"/>
    <property type="molecule type" value="Genomic_DNA"/>
</dbReference>